<dbReference type="Pfam" id="PF04397">
    <property type="entry name" value="LytTR"/>
    <property type="match status" value="1"/>
</dbReference>
<dbReference type="InterPro" id="IPR007492">
    <property type="entry name" value="LytTR_DNA-bd_dom"/>
</dbReference>
<name>A0A2H6CR45_TETHA</name>
<evidence type="ECO:0000313" key="2">
    <source>
        <dbReference type="Proteomes" id="UP000236214"/>
    </source>
</evidence>
<comment type="caution">
    <text evidence="1">The sequence shown here is derived from an EMBL/GenBank/DDBJ whole genome shotgun (WGS) entry which is preliminary data.</text>
</comment>
<dbReference type="Gene3D" id="2.40.50.1020">
    <property type="entry name" value="LytTr DNA-binding domain"/>
    <property type="match status" value="1"/>
</dbReference>
<proteinExistence type="predicted"/>
<keyword evidence="2" id="KW-1185">Reference proteome</keyword>
<dbReference type="PROSITE" id="PS50930">
    <property type="entry name" value="HTH_LYTTR"/>
    <property type="match status" value="1"/>
</dbReference>
<dbReference type="GO" id="GO:0000156">
    <property type="term" value="F:phosphorelay response regulator activity"/>
    <property type="evidence" value="ECO:0007669"/>
    <property type="project" value="InterPro"/>
</dbReference>
<dbReference type="GO" id="GO:0003677">
    <property type="term" value="F:DNA binding"/>
    <property type="evidence" value="ECO:0007669"/>
    <property type="project" value="InterPro"/>
</dbReference>
<dbReference type="AlphaFoldDB" id="A0A2H6CR45"/>
<dbReference type="PANTHER" id="PTHR37299:SF1">
    <property type="entry name" value="STAGE 0 SPORULATION PROTEIN A HOMOLOG"/>
    <property type="match status" value="1"/>
</dbReference>
<dbReference type="InterPro" id="IPR046947">
    <property type="entry name" value="LytR-like"/>
</dbReference>
<organism evidence="1 2">
    <name type="scientific">Tetragenococcus halophilus subsp. halophilus</name>
    <dbReference type="NCBI Taxonomy" id="1513897"/>
    <lineage>
        <taxon>Bacteria</taxon>
        <taxon>Bacillati</taxon>
        <taxon>Bacillota</taxon>
        <taxon>Bacilli</taxon>
        <taxon>Lactobacillales</taxon>
        <taxon>Enterococcaceae</taxon>
        <taxon>Tetragenococcus</taxon>
    </lineage>
</organism>
<dbReference type="GeneID" id="64054946"/>
<sequence>MVRCRFEMDPQFSVAEPEVIVRADSKNIDIQDLIAYIEQYQNQLSSAKILPVKTNDQLIMLKAEAIILADIQQSTLLIYTVDGIFATSETLVHFAKRVDNINFIQISKHAYINLDHLLSLSDSFSGNMTATLSQNMKTDVSRKYVKSLMQHLGIK</sequence>
<dbReference type="RefSeq" id="WP_082786922.1">
    <property type="nucleotide sequence ID" value="NZ_BAABQP010000008.1"/>
</dbReference>
<protein>
    <submittedName>
        <fullName evidence="1">Uncharacterized protein</fullName>
    </submittedName>
</protein>
<gene>
    <name evidence="1" type="ORF">TEHN7118_0271</name>
</gene>
<dbReference type="EMBL" id="BDEC01000009">
    <property type="protein sequence ID" value="GBD67465.1"/>
    <property type="molecule type" value="Genomic_DNA"/>
</dbReference>
<dbReference type="PANTHER" id="PTHR37299">
    <property type="entry name" value="TRANSCRIPTIONAL REGULATOR-RELATED"/>
    <property type="match status" value="1"/>
</dbReference>
<evidence type="ECO:0000313" key="1">
    <source>
        <dbReference type="EMBL" id="GBD67465.1"/>
    </source>
</evidence>
<dbReference type="SMART" id="SM00850">
    <property type="entry name" value="LytTR"/>
    <property type="match status" value="1"/>
</dbReference>
<accession>A0A2H6CR45</accession>
<dbReference type="Proteomes" id="UP000236214">
    <property type="component" value="Unassembled WGS sequence"/>
</dbReference>
<reference evidence="1 2" key="1">
    <citation type="submission" date="2016-05" db="EMBL/GenBank/DDBJ databases">
        <title>Whole genome sequencing of Tetragenococcus halophilus subsp. halophilus NISL 7118.</title>
        <authorList>
            <person name="Shiwa Y."/>
            <person name="Nishimura I."/>
            <person name="Yoshikawa H."/>
            <person name="Koyama Y."/>
            <person name="Oguma T."/>
        </authorList>
    </citation>
    <scope>NUCLEOTIDE SEQUENCE [LARGE SCALE GENOMIC DNA]</scope>
    <source>
        <strain evidence="1 2">NISL 7118</strain>
    </source>
</reference>